<protein>
    <recommendedName>
        <fullName evidence="4">Pathogen-related protein</fullName>
    </recommendedName>
</protein>
<evidence type="ECO:0000256" key="1">
    <source>
        <dbReference type="SAM" id="SignalP"/>
    </source>
</evidence>
<dbReference type="Proteomes" id="UP000825935">
    <property type="component" value="Chromosome 34"/>
</dbReference>
<name>A0A8T2QMK5_CERRI</name>
<dbReference type="OrthoDB" id="65445at2759"/>
<keyword evidence="1" id="KW-0732">Signal</keyword>
<evidence type="ECO:0000313" key="3">
    <source>
        <dbReference type="Proteomes" id="UP000825935"/>
    </source>
</evidence>
<evidence type="ECO:0000313" key="2">
    <source>
        <dbReference type="EMBL" id="KAH7284834.1"/>
    </source>
</evidence>
<dbReference type="AlphaFoldDB" id="A0A8T2QMK5"/>
<accession>A0A8T2QMK5</accession>
<feature type="chain" id="PRO_5035947839" description="Pathogen-related protein" evidence="1">
    <location>
        <begin position="19"/>
        <end position="215"/>
    </location>
</feature>
<proteinExistence type="predicted"/>
<sequence length="215" mass="24311">MEWVVWGLFVMRSIFTSSVQEWAKGSLERVVQDLVKTWEMELSHKTKLEDFKTLHPQNFRFSVNGGPWLTGQETLKVGSYNALLQTKLEGEHGAYKASQETFESSHDVFRAAFPGGFAWEVLEVYSGPPTVAFKWRHWGVMEGPFKGHPPSHDTINSIGTCIAKVDEKLRITDLEVYYDPTQFLGQLTATPKSPDYGEYKPGAVSCPFMQRTPAS</sequence>
<evidence type="ECO:0008006" key="4">
    <source>
        <dbReference type="Google" id="ProtNLM"/>
    </source>
</evidence>
<reference evidence="2" key="1">
    <citation type="submission" date="2021-08" db="EMBL/GenBank/DDBJ databases">
        <title>WGS assembly of Ceratopteris richardii.</title>
        <authorList>
            <person name="Marchant D.B."/>
            <person name="Chen G."/>
            <person name="Jenkins J."/>
            <person name="Shu S."/>
            <person name="Leebens-Mack J."/>
            <person name="Grimwood J."/>
            <person name="Schmutz J."/>
            <person name="Soltis P."/>
            <person name="Soltis D."/>
            <person name="Chen Z.-H."/>
        </authorList>
    </citation>
    <scope>NUCLEOTIDE SEQUENCE</scope>
    <source>
        <strain evidence="2">Whitten #5841</strain>
        <tissue evidence="2">Leaf</tissue>
    </source>
</reference>
<comment type="caution">
    <text evidence="2">The sequence shown here is derived from an EMBL/GenBank/DDBJ whole genome shotgun (WGS) entry which is preliminary data.</text>
</comment>
<dbReference type="PANTHER" id="PTHR31723:SF10">
    <property type="entry name" value="PATHOGEN-RELATED PROTEIN"/>
    <property type="match status" value="1"/>
</dbReference>
<feature type="signal peptide" evidence="1">
    <location>
        <begin position="1"/>
        <end position="18"/>
    </location>
</feature>
<organism evidence="2 3">
    <name type="scientific">Ceratopteris richardii</name>
    <name type="common">Triangle waterfern</name>
    <dbReference type="NCBI Taxonomy" id="49495"/>
    <lineage>
        <taxon>Eukaryota</taxon>
        <taxon>Viridiplantae</taxon>
        <taxon>Streptophyta</taxon>
        <taxon>Embryophyta</taxon>
        <taxon>Tracheophyta</taxon>
        <taxon>Polypodiopsida</taxon>
        <taxon>Polypodiidae</taxon>
        <taxon>Polypodiales</taxon>
        <taxon>Pteridineae</taxon>
        <taxon>Pteridaceae</taxon>
        <taxon>Parkerioideae</taxon>
        <taxon>Ceratopteris</taxon>
    </lineage>
</organism>
<dbReference type="InterPro" id="IPR032710">
    <property type="entry name" value="NTF2-like_dom_sf"/>
</dbReference>
<dbReference type="PANTHER" id="PTHR31723">
    <property type="entry name" value="PATHOGENESIS-RELATED FAMILY PROTEIN"/>
    <property type="match status" value="1"/>
</dbReference>
<dbReference type="InterPro" id="IPR053218">
    <property type="entry name" value="Pathogen-related_defense"/>
</dbReference>
<dbReference type="EMBL" id="CM035439">
    <property type="protein sequence ID" value="KAH7284834.1"/>
    <property type="molecule type" value="Genomic_DNA"/>
</dbReference>
<dbReference type="Gene3D" id="3.10.450.50">
    <property type="match status" value="1"/>
</dbReference>
<gene>
    <name evidence="2" type="ORF">KP509_34G072400</name>
</gene>
<keyword evidence="3" id="KW-1185">Reference proteome</keyword>
<dbReference type="SUPFAM" id="SSF54427">
    <property type="entry name" value="NTF2-like"/>
    <property type="match status" value="1"/>
</dbReference>